<protein>
    <submittedName>
        <fullName evidence="1">Uncharacterized protein</fullName>
    </submittedName>
</protein>
<dbReference type="Proteomes" id="UP000594638">
    <property type="component" value="Unassembled WGS sequence"/>
</dbReference>
<dbReference type="Gramene" id="OE9A018496T1">
    <property type="protein sequence ID" value="OE9A018496C1"/>
    <property type="gene ID" value="OE9A018496"/>
</dbReference>
<comment type="caution">
    <text evidence="1">The sequence shown here is derived from an EMBL/GenBank/DDBJ whole genome shotgun (WGS) entry which is preliminary data.</text>
</comment>
<proteinExistence type="predicted"/>
<gene>
    <name evidence="1" type="ORF">OLEA9_A018496</name>
</gene>
<feature type="non-terminal residue" evidence="1">
    <location>
        <position position="1"/>
    </location>
</feature>
<dbReference type="AlphaFoldDB" id="A0A8S0Q5F4"/>
<accession>A0A8S0Q5F4</accession>
<dbReference type="EMBL" id="CACTIH010000699">
    <property type="protein sequence ID" value="CAA2962007.1"/>
    <property type="molecule type" value="Genomic_DNA"/>
</dbReference>
<evidence type="ECO:0000313" key="1">
    <source>
        <dbReference type="EMBL" id="CAA2962007.1"/>
    </source>
</evidence>
<reference evidence="1 2" key="1">
    <citation type="submission" date="2019-12" db="EMBL/GenBank/DDBJ databases">
        <authorList>
            <person name="Alioto T."/>
            <person name="Alioto T."/>
            <person name="Gomez Garrido J."/>
        </authorList>
    </citation>
    <scope>NUCLEOTIDE SEQUENCE [LARGE SCALE GENOMIC DNA]</scope>
</reference>
<name>A0A8S0Q5F4_OLEEU</name>
<evidence type="ECO:0000313" key="2">
    <source>
        <dbReference type="Proteomes" id="UP000594638"/>
    </source>
</evidence>
<keyword evidence="2" id="KW-1185">Reference proteome</keyword>
<organism evidence="1 2">
    <name type="scientific">Olea europaea subsp. europaea</name>
    <dbReference type="NCBI Taxonomy" id="158383"/>
    <lineage>
        <taxon>Eukaryota</taxon>
        <taxon>Viridiplantae</taxon>
        <taxon>Streptophyta</taxon>
        <taxon>Embryophyta</taxon>
        <taxon>Tracheophyta</taxon>
        <taxon>Spermatophyta</taxon>
        <taxon>Magnoliopsida</taxon>
        <taxon>eudicotyledons</taxon>
        <taxon>Gunneridae</taxon>
        <taxon>Pentapetalae</taxon>
        <taxon>asterids</taxon>
        <taxon>lamiids</taxon>
        <taxon>Lamiales</taxon>
        <taxon>Oleaceae</taxon>
        <taxon>Oleeae</taxon>
        <taxon>Olea</taxon>
    </lineage>
</organism>
<sequence>SSAAGSAPLADIARVEHIVRMQGELLLDGVTVCEATMTPGAAFPVITSKLPPTKTGAAARFVSRPAKGLLSYLAPTV</sequence>